<dbReference type="Proteomes" id="UP001302274">
    <property type="component" value="Unassembled WGS sequence"/>
</dbReference>
<accession>A0ABU5VSM4</accession>
<dbReference type="EMBL" id="JAYGJQ010000001">
    <property type="protein sequence ID" value="MEA9355388.1"/>
    <property type="molecule type" value="Genomic_DNA"/>
</dbReference>
<reference evidence="2 3" key="1">
    <citation type="submission" date="2023-11" db="EMBL/GenBank/DDBJ databases">
        <title>A Novel Polar Bacteriovorax (B. antarcticus) Isolated from the Biocrust in Antarctica.</title>
        <authorList>
            <person name="Mun W."/>
            <person name="Choi S.Y."/>
            <person name="Mitchell R.J."/>
        </authorList>
    </citation>
    <scope>NUCLEOTIDE SEQUENCE [LARGE SCALE GENOMIC DNA]</scope>
    <source>
        <strain evidence="2 3">PP10</strain>
    </source>
</reference>
<keyword evidence="3" id="KW-1185">Reference proteome</keyword>
<organism evidence="2 3">
    <name type="scientific">Bacteriovorax antarcticus</name>
    <dbReference type="NCBI Taxonomy" id="3088717"/>
    <lineage>
        <taxon>Bacteria</taxon>
        <taxon>Pseudomonadati</taxon>
        <taxon>Bdellovibrionota</taxon>
        <taxon>Bacteriovoracia</taxon>
        <taxon>Bacteriovoracales</taxon>
        <taxon>Bacteriovoracaceae</taxon>
        <taxon>Bacteriovorax</taxon>
    </lineage>
</organism>
<feature type="signal peptide" evidence="1">
    <location>
        <begin position="1"/>
        <end position="27"/>
    </location>
</feature>
<evidence type="ECO:0000313" key="2">
    <source>
        <dbReference type="EMBL" id="MEA9355388.1"/>
    </source>
</evidence>
<gene>
    <name evidence="2" type="ORF">SHI21_04215</name>
</gene>
<proteinExistence type="predicted"/>
<evidence type="ECO:0000313" key="3">
    <source>
        <dbReference type="Proteomes" id="UP001302274"/>
    </source>
</evidence>
<name>A0ABU5VSM4_9BACT</name>
<feature type="chain" id="PRO_5045686806" evidence="1">
    <location>
        <begin position="28"/>
        <end position="172"/>
    </location>
</feature>
<evidence type="ECO:0000256" key="1">
    <source>
        <dbReference type="SAM" id="SignalP"/>
    </source>
</evidence>
<dbReference type="RefSeq" id="WP_323574897.1">
    <property type="nucleotide sequence ID" value="NZ_JAYGJQ010000001.1"/>
</dbReference>
<keyword evidence="1" id="KW-0732">Signal</keyword>
<protein>
    <submittedName>
        <fullName evidence="2">Uncharacterized protein</fullName>
    </submittedName>
</protein>
<sequence length="172" mass="19187">MNVKSLISSSAVFTVIMMVSIFNVAKASEKVVATVSSDDNTKTSYQLVIDSKDGRGIEHFYKDVYENGKKTRRTELDPKVLMDTGMILEQRDKYVVMKLKSDNFDLEQGGMVVVDTLYSGVSGERKTYEIQLAQDKSGWGLFKAGKTIKEIQIKTNRVMVIGAVGIKTLVMK</sequence>
<comment type="caution">
    <text evidence="2">The sequence shown here is derived from an EMBL/GenBank/DDBJ whole genome shotgun (WGS) entry which is preliminary data.</text>
</comment>